<evidence type="ECO:0000313" key="2">
    <source>
        <dbReference type="Proteomes" id="UP000215244"/>
    </source>
</evidence>
<organism evidence="1 2">
    <name type="scientific">Maribacter cobaltidurans</name>
    <dbReference type="NCBI Taxonomy" id="1178778"/>
    <lineage>
        <taxon>Bacteria</taxon>
        <taxon>Pseudomonadati</taxon>
        <taxon>Bacteroidota</taxon>
        <taxon>Flavobacteriia</taxon>
        <taxon>Flavobacteriales</taxon>
        <taxon>Flavobacteriaceae</taxon>
        <taxon>Maribacter</taxon>
    </lineage>
</organism>
<dbReference type="KEGG" id="marb:CJ263_07525"/>
<dbReference type="AlphaFoldDB" id="A0A223V3V3"/>
<protein>
    <recommendedName>
        <fullName evidence="3">DUF4221 domain-containing protein</fullName>
    </recommendedName>
</protein>
<dbReference type="EMBL" id="CP022957">
    <property type="protein sequence ID" value="ASV30085.1"/>
    <property type="molecule type" value="Genomic_DNA"/>
</dbReference>
<evidence type="ECO:0000313" key="1">
    <source>
        <dbReference type="EMBL" id="ASV30085.1"/>
    </source>
</evidence>
<reference evidence="1 2" key="1">
    <citation type="submission" date="2017-08" db="EMBL/GenBank/DDBJ databases">
        <title>The complete genome sequence of Maribacter sp. B1, isolated from deep-sea sediment.</title>
        <authorList>
            <person name="Wu Y.-H."/>
            <person name="Cheng H."/>
            <person name="Xu X.-W."/>
        </authorList>
    </citation>
    <scope>NUCLEOTIDE SEQUENCE [LARGE SCALE GENOMIC DNA]</scope>
    <source>
        <strain evidence="1 2">B1</strain>
    </source>
</reference>
<dbReference type="SUPFAM" id="SSF69304">
    <property type="entry name" value="Tricorn protease N-terminal domain"/>
    <property type="match status" value="1"/>
</dbReference>
<accession>A0A223V3V3</accession>
<sequence length="359" mass="40072">MLISCNKDSTENPTIDEAINLTLIGEDLDKVYQYDYNSDTDVGFQTDLSSELGITNYYLTLRQLGNTLSFFTFSNGAISLHQKDLITSGITMYPDFYNITSERSLVWGLSNENSVYFGLYKPFGSTNLALRIVDLETLEGFDLAIEFGIDQLFQPLYHDGKLIITYRTGDGEYKIIIFDTLTDVIAKTLELKSSKPSVLITEDGELAIFTQNDKENTVLELFDMVNLISISKNELQFDHHFPTGPINGTLAVGKLYYEYTYPQPFSLVKGPAIFDISTGTNTVLDLSGTIEKLNSEKSLNIQPILGQYLPGKNVFAISYTLPNGEIDEPGGFLLISTDGKLKAQKNLNFVPTYFVDQGL</sequence>
<keyword evidence="2" id="KW-1185">Reference proteome</keyword>
<evidence type="ECO:0008006" key="3">
    <source>
        <dbReference type="Google" id="ProtNLM"/>
    </source>
</evidence>
<name>A0A223V3V3_9FLAO</name>
<dbReference type="Proteomes" id="UP000215244">
    <property type="component" value="Chromosome"/>
</dbReference>
<gene>
    <name evidence="1" type="ORF">CJ263_07525</name>
</gene>
<proteinExistence type="predicted"/>